<dbReference type="GO" id="GO:0003677">
    <property type="term" value="F:DNA binding"/>
    <property type="evidence" value="ECO:0007669"/>
    <property type="project" value="InterPro"/>
</dbReference>
<dbReference type="Proteomes" id="UP000092508">
    <property type="component" value="Unassembled WGS sequence"/>
</dbReference>
<dbReference type="STRING" id="34059.A9308_00715"/>
<dbReference type="Gene3D" id="1.10.260.40">
    <property type="entry name" value="lambda repressor-like DNA-binding domains"/>
    <property type="match status" value="1"/>
</dbReference>
<feature type="domain" description="HTH cro/C1-type" evidence="1">
    <location>
        <begin position="11"/>
        <end position="65"/>
    </location>
</feature>
<dbReference type="EMBL" id="LZMZ01000051">
    <property type="protein sequence ID" value="OBX73789.1"/>
    <property type="molecule type" value="Genomic_DNA"/>
</dbReference>
<organism evidence="2 3">
    <name type="scientific">Faucicola atlantae</name>
    <dbReference type="NCBI Taxonomy" id="34059"/>
    <lineage>
        <taxon>Bacteria</taxon>
        <taxon>Pseudomonadati</taxon>
        <taxon>Pseudomonadota</taxon>
        <taxon>Gammaproteobacteria</taxon>
        <taxon>Moraxellales</taxon>
        <taxon>Moraxellaceae</taxon>
        <taxon>Faucicola</taxon>
    </lineage>
</organism>
<name>A0A1B8Q976_9GAMM</name>
<sequence length="120" mass="13353">MAALSSFGKALRKLRIDRDIMLKTLAEGIGVSSAYLSSIETGQKPVNAQTINKIVRYLGLDDKQATELTKLASESRPDVVIKPANDYEAELALMFARRLDDDSFNFDRFKKLLEDDKGGI</sequence>
<dbReference type="OrthoDB" id="8527218at2"/>
<protein>
    <submittedName>
        <fullName evidence="2">Transcriptional regulator</fullName>
    </submittedName>
</protein>
<dbReference type="AlphaFoldDB" id="A0A1B8Q976"/>
<dbReference type="CDD" id="cd00093">
    <property type="entry name" value="HTH_XRE"/>
    <property type="match status" value="1"/>
</dbReference>
<reference evidence="2 3" key="1">
    <citation type="submission" date="2016-06" db="EMBL/GenBank/DDBJ databases">
        <title>Draft genome of Moraxella atlantae CCUG 66109.</title>
        <authorList>
            <person name="Salva-Serra F."/>
            <person name="Engstrom-Jakobsson H."/>
            <person name="Thorell K."/>
            <person name="Gonzales-Siles L."/>
            <person name="Karlsson R."/>
            <person name="Boulund F."/>
            <person name="Engstrand L."/>
            <person name="Kristiansson E."/>
            <person name="Moore E."/>
        </authorList>
    </citation>
    <scope>NUCLEOTIDE SEQUENCE [LARGE SCALE GENOMIC DNA]</scope>
    <source>
        <strain evidence="2 3">CCUG 66109</strain>
    </source>
</reference>
<evidence type="ECO:0000313" key="3">
    <source>
        <dbReference type="Proteomes" id="UP000092508"/>
    </source>
</evidence>
<evidence type="ECO:0000259" key="1">
    <source>
        <dbReference type="PROSITE" id="PS50943"/>
    </source>
</evidence>
<dbReference type="InterPro" id="IPR010982">
    <property type="entry name" value="Lambda_DNA-bd_dom_sf"/>
</dbReference>
<dbReference type="PROSITE" id="PS50943">
    <property type="entry name" value="HTH_CROC1"/>
    <property type="match status" value="1"/>
</dbReference>
<accession>A0A1B8Q976</accession>
<gene>
    <name evidence="2" type="ORF">A9308_00715</name>
</gene>
<dbReference type="Pfam" id="PF13560">
    <property type="entry name" value="HTH_31"/>
    <property type="match status" value="1"/>
</dbReference>
<evidence type="ECO:0000313" key="2">
    <source>
        <dbReference type="EMBL" id="OBX73789.1"/>
    </source>
</evidence>
<dbReference type="SUPFAM" id="SSF47413">
    <property type="entry name" value="lambda repressor-like DNA-binding domains"/>
    <property type="match status" value="1"/>
</dbReference>
<proteinExistence type="predicted"/>
<dbReference type="SMART" id="SM00530">
    <property type="entry name" value="HTH_XRE"/>
    <property type="match status" value="1"/>
</dbReference>
<dbReference type="InterPro" id="IPR001387">
    <property type="entry name" value="Cro/C1-type_HTH"/>
</dbReference>
<comment type="caution">
    <text evidence="2">The sequence shown here is derived from an EMBL/GenBank/DDBJ whole genome shotgun (WGS) entry which is preliminary data.</text>
</comment>